<evidence type="ECO:0000313" key="2">
    <source>
        <dbReference type="Proteomes" id="UP000325577"/>
    </source>
</evidence>
<evidence type="ECO:0000313" key="1">
    <source>
        <dbReference type="EMBL" id="KAA8541370.1"/>
    </source>
</evidence>
<proteinExistence type="predicted"/>
<keyword evidence="2" id="KW-1185">Reference proteome</keyword>
<organism evidence="1 2">
    <name type="scientific">Nyssa sinensis</name>
    <dbReference type="NCBI Taxonomy" id="561372"/>
    <lineage>
        <taxon>Eukaryota</taxon>
        <taxon>Viridiplantae</taxon>
        <taxon>Streptophyta</taxon>
        <taxon>Embryophyta</taxon>
        <taxon>Tracheophyta</taxon>
        <taxon>Spermatophyta</taxon>
        <taxon>Magnoliopsida</taxon>
        <taxon>eudicotyledons</taxon>
        <taxon>Gunneridae</taxon>
        <taxon>Pentapetalae</taxon>
        <taxon>asterids</taxon>
        <taxon>Cornales</taxon>
        <taxon>Nyssaceae</taxon>
        <taxon>Nyssa</taxon>
    </lineage>
</organism>
<protein>
    <submittedName>
        <fullName evidence="1">Uncharacterized protein</fullName>
    </submittedName>
</protein>
<reference evidence="1 2" key="1">
    <citation type="submission" date="2019-09" db="EMBL/GenBank/DDBJ databases">
        <title>A chromosome-level genome assembly of the Chinese tupelo Nyssa sinensis.</title>
        <authorList>
            <person name="Yang X."/>
            <person name="Kang M."/>
            <person name="Yang Y."/>
            <person name="Xiong H."/>
            <person name="Wang M."/>
            <person name="Zhang Z."/>
            <person name="Wang Z."/>
            <person name="Wu H."/>
            <person name="Ma T."/>
            <person name="Liu J."/>
            <person name="Xi Z."/>
        </authorList>
    </citation>
    <scope>NUCLEOTIDE SEQUENCE [LARGE SCALE GENOMIC DNA]</scope>
    <source>
        <strain evidence="1">J267</strain>
        <tissue evidence="1">Leaf</tissue>
    </source>
</reference>
<accession>A0A5J5BGI2</accession>
<name>A0A5J5BGI2_9ASTE</name>
<sequence>MKTGLRRCDWAAPLRLGCAAATGLPRYDWAAPLRLATDLRVLEDWNNVVDRKIRSCSQNERCRDAEWLLIEASRCRIAENGWVSPFRRTAACGLPLASSGKWKQNEGFDLFGFL</sequence>
<dbReference type="Proteomes" id="UP000325577">
    <property type="component" value="Linkage Group LG13"/>
</dbReference>
<gene>
    <name evidence="1" type="ORF">F0562_025311</name>
</gene>
<dbReference type="EMBL" id="CM018036">
    <property type="protein sequence ID" value="KAA8541370.1"/>
    <property type="molecule type" value="Genomic_DNA"/>
</dbReference>
<dbReference type="AlphaFoldDB" id="A0A5J5BGI2"/>